<evidence type="ECO:0000313" key="6">
    <source>
        <dbReference type="Proteomes" id="UP000265962"/>
    </source>
</evidence>
<keyword evidence="2" id="KW-0472">Membrane</keyword>
<dbReference type="InterPro" id="IPR018702">
    <property type="entry name" value="DUF2207"/>
</dbReference>
<feature type="region of interest" description="Disordered" evidence="1">
    <location>
        <begin position="614"/>
        <end position="648"/>
    </location>
</feature>
<evidence type="ECO:0000256" key="2">
    <source>
        <dbReference type="SAM" id="Phobius"/>
    </source>
</evidence>
<dbReference type="AlphaFoldDB" id="A0A375HXN5"/>
<name>A0A375HXN5_9ACTN</name>
<keyword evidence="2" id="KW-1133">Transmembrane helix</keyword>
<feature type="domain" description="DUF2207" evidence="3">
    <location>
        <begin position="45"/>
        <end position="237"/>
    </location>
</feature>
<sequence length="648" mass="68948">MSIAPVAGAAPRTRRAPALLVLGLLVLALTWSIPQTAMADSDDRVDSWQMSYTVDSDGLLHVSETLVWRFGSSSGRHGIVRELVVRRPWGDGGKQDAVYEISDIAVSSPDASAQFTTDTSGEREGERTRHLVVTIGDPARRVTGATATYTISYTVSGALRTSGDYDELYWDALGPDTPLVDDLQVDVDVPGGAQQAVCFAGPTDSTDACDAATISSGTARFTHRGKAPGENLTIGVMIAPGLVGDNEPHLEKAAMSTAARTGWQMALAAVASSALGAYGVFRFARGRRDERFAGVAPGTIPADPERAPTEKVARQARSTVIPVQFAPPQMPVAMAGLLIDGRVGARETTATIVDLAVRGVLQLRNDGGEIRARLVNPGLMREDYERRLVADIFGEAALVSDPRWVLERRLDEDGRLETANKNLSRLVADRTTALGLLKHAGVVGETGRSDSAVAFAVVLVVMTLQWFLGVMLVQGFETLLVLPTLRYLFLAGSIIVPLAAVYLIGRKVVSRRGQRTALGSALTDQAEGFREYLGTAEADQIRFEEGQDIFSQYLPWAIAFDLTDRWVRICEQLMAAGRVAPTVPPWYYGDPAGFNPVTFARSMTHVSQVSYARSSTGGGGVGGTGRGSSFGGGGRAGRGGGGGGAHSW</sequence>
<dbReference type="EMBL" id="OMOH01000001">
    <property type="protein sequence ID" value="SPF67287.1"/>
    <property type="molecule type" value="Genomic_DNA"/>
</dbReference>
<dbReference type="OrthoDB" id="143710at2"/>
<feature type="transmembrane region" description="Helical" evidence="2">
    <location>
        <begin position="262"/>
        <end position="281"/>
    </location>
</feature>
<dbReference type="Pfam" id="PF20990">
    <property type="entry name" value="DUF2207_C"/>
    <property type="match status" value="1"/>
</dbReference>
<dbReference type="Proteomes" id="UP000265962">
    <property type="component" value="Unassembled WGS sequence"/>
</dbReference>
<evidence type="ECO:0000256" key="1">
    <source>
        <dbReference type="SAM" id="MobiDB-lite"/>
    </source>
</evidence>
<accession>A0A375HXN5</accession>
<proteinExistence type="predicted"/>
<dbReference type="InterPro" id="IPR048389">
    <property type="entry name" value="YciQ-like_C"/>
</dbReference>
<reference evidence="6" key="1">
    <citation type="submission" date="2018-02" db="EMBL/GenBank/DDBJ databases">
        <authorList>
            <person name="Hornung B."/>
        </authorList>
    </citation>
    <scope>NUCLEOTIDE SEQUENCE [LARGE SCALE GENOMIC DNA]</scope>
</reference>
<evidence type="ECO:0000313" key="5">
    <source>
        <dbReference type="EMBL" id="SPF67287.1"/>
    </source>
</evidence>
<feature type="compositionally biased region" description="Gly residues" evidence="1">
    <location>
        <begin position="616"/>
        <end position="648"/>
    </location>
</feature>
<keyword evidence="2" id="KW-0812">Transmembrane</keyword>
<keyword evidence="6" id="KW-1185">Reference proteome</keyword>
<evidence type="ECO:0000259" key="4">
    <source>
        <dbReference type="Pfam" id="PF20990"/>
    </source>
</evidence>
<evidence type="ECO:0000259" key="3">
    <source>
        <dbReference type="Pfam" id="PF09972"/>
    </source>
</evidence>
<protein>
    <submittedName>
        <fullName evidence="5">Predicted membrane protein (DUF2207)</fullName>
    </submittedName>
</protein>
<feature type="transmembrane region" description="Helical" evidence="2">
    <location>
        <begin position="452"/>
        <end position="473"/>
    </location>
</feature>
<feature type="transmembrane region" description="Helical" evidence="2">
    <location>
        <begin position="485"/>
        <end position="505"/>
    </location>
</feature>
<gene>
    <name evidence="5" type="ORF">PROPJV5_0299</name>
</gene>
<organism evidence="5 6">
    <name type="scientific">Propionibacterium ruminifibrarum</name>
    <dbReference type="NCBI Taxonomy" id="1962131"/>
    <lineage>
        <taxon>Bacteria</taxon>
        <taxon>Bacillati</taxon>
        <taxon>Actinomycetota</taxon>
        <taxon>Actinomycetes</taxon>
        <taxon>Propionibacteriales</taxon>
        <taxon>Propionibacteriaceae</taxon>
        <taxon>Propionibacterium</taxon>
    </lineage>
</organism>
<dbReference type="Pfam" id="PF09972">
    <property type="entry name" value="DUF2207"/>
    <property type="match status" value="1"/>
</dbReference>
<feature type="domain" description="Predicted membrane protein YciQ-like C-terminal" evidence="4">
    <location>
        <begin position="325"/>
        <end position="568"/>
    </location>
</feature>
<dbReference type="RefSeq" id="WP_119714558.1">
    <property type="nucleotide sequence ID" value="NZ_OMOH01000001.1"/>
</dbReference>